<gene>
    <name evidence="4" type="ORF">BJX68DRAFT_251785</name>
</gene>
<reference evidence="4 5" key="1">
    <citation type="submission" date="2024-07" db="EMBL/GenBank/DDBJ databases">
        <title>Section-level genome sequencing and comparative genomics of Aspergillus sections Usti and Cavernicolus.</title>
        <authorList>
            <consortium name="Lawrence Berkeley National Laboratory"/>
            <person name="Nybo J.L."/>
            <person name="Vesth T.C."/>
            <person name="Theobald S."/>
            <person name="Frisvad J.C."/>
            <person name="Larsen T.O."/>
            <person name="Kjaerboelling I."/>
            <person name="Rothschild-Mancinelli K."/>
            <person name="Lyhne E.K."/>
            <person name="Kogle M.E."/>
            <person name="Barry K."/>
            <person name="Clum A."/>
            <person name="Na H."/>
            <person name="Ledsgaard L."/>
            <person name="Lin J."/>
            <person name="Lipzen A."/>
            <person name="Kuo A."/>
            <person name="Riley R."/>
            <person name="Mondo S."/>
            <person name="LaButti K."/>
            <person name="Haridas S."/>
            <person name="Pangalinan J."/>
            <person name="Salamov A.A."/>
            <person name="Simmons B.A."/>
            <person name="Magnuson J.K."/>
            <person name="Chen J."/>
            <person name="Drula E."/>
            <person name="Henrissat B."/>
            <person name="Wiebenga A."/>
            <person name="Lubbers R.J."/>
            <person name="Gomes A.C."/>
            <person name="Macurrencykelacurrency M.R."/>
            <person name="Stajich J."/>
            <person name="Grigoriev I.V."/>
            <person name="Mortensen U.H."/>
            <person name="De vries R.P."/>
            <person name="Baker S.E."/>
            <person name="Andersen M.R."/>
        </authorList>
    </citation>
    <scope>NUCLEOTIDE SEQUENCE [LARGE SCALE GENOMIC DNA]</scope>
    <source>
        <strain evidence="4 5">CBS 756.74</strain>
    </source>
</reference>
<protein>
    <submittedName>
        <fullName evidence="4">Something about silencing, SAS, complex subunit 4-domain-containing protein</fullName>
    </submittedName>
</protein>
<keyword evidence="5" id="KW-1185">Reference proteome</keyword>
<dbReference type="PANTHER" id="PTHR38422">
    <property type="entry name" value="SOMETHING ABOUT SILENCING PROTEIN 4"/>
    <property type="match status" value="1"/>
</dbReference>
<feature type="region of interest" description="Disordered" evidence="2">
    <location>
        <begin position="245"/>
        <end position="302"/>
    </location>
</feature>
<feature type="region of interest" description="Disordered" evidence="2">
    <location>
        <begin position="649"/>
        <end position="739"/>
    </location>
</feature>
<feature type="region of interest" description="Disordered" evidence="2">
    <location>
        <begin position="346"/>
        <end position="453"/>
    </location>
</feature>
<dbReference type="EMBL" id="JBFXLR010000001">
    <property type="protein sequence ID" value="KAL2862058.1"/>
    <property type="molecule type" value="Genomic_DNA"/>
</dbReference>
<dbReference type="RefSeq" id="XP_070906148.1">
    <property type="nucleotide sequence ID" value="XM_071042450.1"/>
</dbReference>
<dbReference type="InterPro" id="IPR038988">
    <property type="entry name" value="Sas4"/>
</dbReference>
<dbReference type="GeneID" id="98157614"/>
<feature type="compositionally biased region" description="Polar residues" evidence="2">
    <location>
        <begin position="530"/>
        <end position="539"/>
    </location>
</feature>
<feature type="compositionally biased region" description="Basic and acidic residues" evidence="2">
    <location>
        <begin position="437"/>
        <end position="453"/>
    </location>
</feature>
<feature type="domain" description="Something about silencing protein 4" evidence="3">
    <location>
        <begin position="553"/>
        <end position="649"/>
    </location>
</feature>
<evidence type="ECO:0000256" key="1">
    <source>
        <dbReference type="SAM" id="Coils"/>
    </source>
</evidence>
<dbReference type="PANTHER" id="PTHR38422:SF1">
    <property type="entry name" value="SOMETHING ABOUT SILENCING PROTEIN 4"/>
    <property type="match status" value="1"/>
</dbReference>
<organism evidence="4 5">
    <name type="scientific">Aspergillus pseudodeflectus</name>
    <dbReference type="NCBI Taxonomy" id="176178"/>
    <lineage>
        <taxon>Eukaryota</taxon>
        <taxon>Fungi</taxon>
        <taxon>Dikarya</taxon>
        <taxon>Ascomycota</taxon>
        <taxon>Pezizomycotina</taxon>
        <taxon>Eurotiomycetes</taxon>
        <taxon>Eurotiomycetidae</taxon>
        <taxon>Eurotiales</taxon>
        <taxon>Aspergillaceae</taxon>
        <taxon>Aspergillus</taxon>
        <taxon>Aspergillus subgen. Nidulantes</taxon>
    </lineage>
</organism>
<feature type="compositionally biased region" description="Basic residues" evidence="2">
    <location>
        <begin position="264"/>
        <end position="273"/>
    </location>
</feature>
<evidence type="ECO:0000313" key="4">
    <source>
        <dbReference type="EMBL" id="KAL2862058.1"/>
    </source>
</evidence>
<sequence length="804" mass="89711">MLRPLLVTAAAVGAGSIAASIYLSNWKRSLASRIIHTSKNGQISPSTPKNISSLPTDIFSSRYHVLYDYASTSAPRSTLPNLDPSALLTMLLRRNMSSFASSPQARILKFTASGSEIQQSFDTKHIQGLNFEEGDLVCNAYQVKLRTEDKAEFEFKFGVQGRLVVRAEVRGDDVVFHNETIMWRERESKSKLPLERGLAQWVHELTAYGPEQTRLSSPLLSLNFPGTPMTSTAVMAVRSRSSLRVLRSDPNDAGDNSVQPPPAKRPRIHRPTTSRRQGSSPDLLDTTIETPPPSNSTKLRRPRPLFALSAHTTSSPPPVGTPRARNLRVHHHDTPTSNNAALYLNGGRESPDPLDTISPAPTVTFKTTPKPSNTPTSAAYRQRRITQFLKAAPDPSTTPELPKPKNARISRGNAAPTPPKEPTPDPTSVPAATADRVSPEKRRSLRSHDGGSRARSELALYFPNYEELLSLEPPKTEFLTGNTTIKLIDDLHEPPIPPSAISGPDADTPFGNPLVDLQGCETITLPETLQLSDYTGTGSEHSKGKQEKEVEEDPLNEEVYFKAHRRHERQEKQLRNIERDRAQHEKQQLDRLLDELQSQDWLRVMGITGRSLTDQEKKLYEPKRDYFIKEISALLQKFKIWKEEEKRRKFDKDHKSSSFHSDPADSSHAKDKDTKSEDEPDDEKDATELTPDINDVDALAAHQLLQEARSATAGKRSSKSKQEPELPPPVEPDKPFTSFFSKPHLREAAMLGNRKGRTRLAFGHPIPEVEEKEFELPGDILTAEAIKSCQRKRRRMKRGSLGGG</sequence>
<feature type="region of interest" description="Disordered" evidence="2">
    <location>
        <begin position="530"/>
        <end position="555"/>
    </location>
</feature>
<proteinExistence type="predicted"/>
<evidence type="ECO:0000259" key="3">
    <source>
        <dbReference type="Pfam" id="PF15460"/>
    </source>
</evidence>
<evidence type="ECO:0000256" key="2">
    <source>
        <dbReference type="SAM" id="MobiDB-lite"/>
    </source>
</evidence>
<name>A0ABR4LBZ6_9EURO</name>
<feature type="compositionally biased region" description="Low complexity" evidence="2">
    <location>
        <begin position="364"/>
        <end position="377"/>
    </location>
</feature>
<comment type="caution">
    <text evidence="4">The sequence shown here is derived from an EMBL/GenBank/DDBJ whole genome shotgun (WGS) entry which is preliminary data.</text>
</comment>
<accession>A0ABR4LBZ6</accession>
<keyword evidence="1" id="KW-0175">Coiled coil</keyword>
<dbReference type="InterPro" id="IPR029184">
    <property type="entry name" value="Sas4_dom"/>
</dbReference>
<evidence type="ECO:0000313" key="5">
    <source>
        <dbReference type="Proteomes" id="UP001610444"/>
    </source>
</evidence>
<feature type="coiled-coil region" evidence="1">
    <location>
        <begin position="560"/>
        <end position="599"/>
    </location>
</feature>
<feature type="compositionally biased region" description="Basic and acidic residues" evidence="2">
    <location>
        <begin position="649"/>
        <end position="677"/>
    </location>
</feature>
<dbReference type="Pfam" id="PF15460">
    <property type="entry name" value="SAS4"/>
    <property type="match status" value="1"/>
</dbReference>
<dbReference type="Proteomes" id="UP001610444">
    <property type="component" value="Unassembled WGS sequence"/>
</dbReference>
<feature type="compositionally biased region" description="Pro residues" evidence="2">
    <location>
        <begin position="416"/>
        <end position="427"/>
    </location>
</feature>